<evidence type="ECO:0000313" key="2">
    <source>
        <dbReference type="Proteomes" id="UP001150581"/>
    </source>
</evidence>
<dbReference type="EMBL" id="JANBPG010001343">
    <property type="protein sequence ID" value="KAJ1890430.1"/>
    <property type="molecule type" value="Genomic_DNA"/>
</dbReference>
<comment type="caution">
    <text evidence="1">The sequence shown here is derived from an EMBL/GenBank/DDBJ whole genome shotgun (WGS) entry which is preliminary data.</text>
</comment>
<proteinExistence type="predicted"/>
<accession>A0ACC1IB88</accession>
<protein>
    <submittedName>
        <fullName evidence="1">Uncharacterized protein</fullName>
    </submittedName>
</protein>
<dbReference type="Proteomes" id="UP001150581">
    <property type="component" value="Unassembled WGS sequence"/>
</dbReference>
<gene>
    <name evidence="1" type="ORF">LPJ66_007485</name>
</gene>
<reference evidence="1" key="1">
    <citation type="submission" date="2022-07" db="EMBL/GenBank/DDBJ databases">
        <title>Phylogenomic reconstructions and comparative analyses of Kickxellomycotina fungi.</title>
        <authorList>
            <person name="Reynolds N.K."/>
            <person name="Stajich J.E."/>
            <person name="Barry K."/>
            <person name="Grigoriev I.V."/>
            <person name="Crous P."/>
            <person name="Smith M.E."/>
        </authorList>
    </citation>
    <scope>NUCLEOTIDE SEQUENCE</scope>
    <source>
        <strain evidence="1">Benny 63K</strain>
    </source>
</reference>
<organism evidence="1 2">
    <name type="scientific">Kickxella alabastrina</name>
    <dbReference type="NCBI Taxonomy" id="61397"/>
    <lineage>
        <taxon>Eukaryota</taxon>
        <taxon>Fungi</taxon>
        <taxon>Fungi incertae sedis</taxon>
        <taxon>Zoopagomycota</taxon>
        <taxon>Kickxellomycotina</taxon>
        <taxon>Kickxellomycetes</taxon>
        <taxon>Kickxellales</taxon>
        <taxon>Kickxellaceae</taxon>
        <taxon>Kickxella</taxon>
    </lineage>
</organism>
<sequence length="246" mass="26371">MSDNEDTSRSANNLQGQPPFYSSNNNNGNNGAQYTPPSGGPPPAGFVSSHGGQAPPPPGAAGYGGHQGQQFSYSYSQNTRPAAPQYDARSNSIANTGLQWVSASNNHIPPNPVQGGIEKDDKPLFVARAMYKGGLHPGKVGQHLERGGCNIGWGHKEVAVADYQVLCGDASKLRWVRQVGALNIQNFKPYPAGHEETGEPLYIAKTLYEGSQQLGKCAPHIKKGMAFPYGHKERDCSEYMVLAYAD</sequence>
<keyword evidence="2" id="KW-1185">Reference proteome</keyword>
<evidence type="ECO:0000313" key="1">
    <source>
        <dbReference type="EMBL" id="KAJ1890430.1"/>
    </source>
</evidence>
<name>A0ACC1IB88_9FUNG</name>